<protein>
    <submittedName>
        <fullName evidence="1">Uncharacterized protein</fullName>
    </submittedName>
</protein>
<reference evidence="1" key="1">
    <citation type="journal article" date="2014" name="Nat. Genet.">
        <title>Genome and transcriptome of the porcine whipworm Trichuris suis.</title>
        <authorList>
            <person name="Jex A.R."/>
            <person name="Nejsum P."/>
            <person name="Schwarz E.M."/>
            <person name="Hu L."/>
            <person name="Young N.D."/>
            <person name="Hall R.S."/>
            <person name="Korhonen P.K."/>
            <person name="Liao S."/>
            <person name="Thamsborg S."/>
            <person name="Xia J."/>
            <person name="Xu P."/>
            <person name="Wang S."/>
            <person name="Scheerlinck J.P."/>
            <person name="Hofmann A."/>
            <person name="Sternberg P.W."/>
            <person name="Wang J."/>
            <person name="Gasser R.B."/>
        </authorList>
    </citation>
    <scope>NUCLEOTIDE SEQUENCE [LARGE SCALE GENOMIC DNA]</scope>
    <source>
        <strain evidence="1">DCEP-RM93F</strain>
    </source>
</reference>
<dbReference type="EMBL" id="KL367481">
    <property type="protein sequence ID" value="KFD71714.1"/>
    <property type="molecule type" value="Genomic_DNA"/>
</dbReference>
<proteinExistence type="predicted"/>
<feature type="non-terminal residue" evidence="1">
    <location>
        <position position="1"/>
    </location>
</feature>
<sequence>LLSLYSRFPPVLKSDLTFLIICPPEELRYIKKGISSSIPKQLMEMKLSKALVTFRYVNCYFSSSAFGLEDFFVKPRFRSFLLSWSQTSLLLIRNPPVIPAGMCYLTVDYRPRRPPVDSIMTGISQTGLRTSRRDDLLK</sequence>
<organism evidence="1">
    <name type="scientific">Trichuris suis</name>
    <name type="common">pig whipworm</name>
    <dbReference type="NCBI Taxonomy" id="68888"/>
    <lineage>
        <taxon>Eukaryota</taxon>
        <taxon>Metazoa</taxon>
        <taxon>Ecdysozoa</taxon>
        <taxon>Nematoda</taxon>
        <taxon>Enoplea</taxon>
        <taxon>Dorylaimia</taxon>
        <taxon>Trichinellida</taxon>
        <taxon>Trichuridae</taxon>
        <taxon>Trichuris</taxon>
    </lineage>
</organism>
<dbReference type="AlphaFoldDB" id="A0A085NQG8"/>
<accession>A0A085NQG8</accession>
<name>A0A085NQG8_9BILA</name>
<evidence type="ECO:0000313" key="1">
    <source>
        <dbReference type="EMBL" id="KFD71714.1"/>
    </source>
</evidence>
<dbReference type="Proteomes" id="UP000030758">
    <property type="component" value="Unassembled WGS sequence"/>
</dbReference>
<gene>
    <name evidence="1" type="ORF">M514_04277</name>
</gene>